<dbReference type="OrthoDB" id="2194191at2759"/>
<dbReference type="RefSeq" id="XP_008075345.1">
    <property type="nucleotide sequence ID" value="XM_008077154.1"/>
</dbReference>
<dbReference type="Proteomes" id="UP000011081">
    <property type="component" value="Unassembled WGS sequence"/>
</dbReference>
<dbReference type="GO" id="GO:0005537">
    <property type="term" value="F:D-mannose binding"/>
    <property type="evidence" value="ECO:0007669"/>
    <property type="project" value="TreeGrafter"/>
</dbReference>
<evidence type="ECO:0000313" key="8">
    <source>
        <dbReference type="EMBL" id="ELA46167.1"/>
    </source>
</evidence>
<evidence type="ECO:0000256" key="5">
    <source>
        <dbReference type="ARBA" id="ARBA00023136"/>
    </source>
</evidence>
<reference evidence="9" key="1">
    <citation type="submission" date="2011-03" db="EMBL/GenBank/DDBJ databases">
        <title>The genome sequence of Vavraia culicis strain floridensis.</title>
        <authorList>
            <consortium name="The Broad Institute Genome Sequencing Platform"/>
            <person name="Cuomo C."/>
            <person name="Becnel J."/>
            <person name="Sanscrainte N."/>
            <person name="Young S.K."/>
            <person name="Zeng Q."/>
            <person name="Gargeya S."/>
            <person name="Fitzgerald M."/>
            <person name="Haas B."/>
            <person name="Abouelleil A."/>
            <person name="Alvarado L."/>
            <person name="Arachchi H.M."/>
            <person name="Berlin A."/>
            <person name="Chapman S.B."/>
            <person name="Gearin G."/>
            <person name="Goldberg J."/>
            <person name="Griggs A."/>
            <person name="Gujja S."/>
            <person name="Hansen M."/>
            <person name="Heiman D."/>
            <person name="Howarth C."/>
            <person name="Larimer J."/>
            <person name="Lui A."/>
            <person name="MacDonald P.J.P."/>
            <person name="McCowen C."/>
            <person name="Montmayeur A."/>
            <person name="Murphy C."/>
            <person name="Neiman D."/>
            <person name="Pearson M."/>
            <person name="Priest M."/>
            <person name="Roberts A."/>
            <person name="Saif S."/>
            <person name="Shea T."/>
            <person name="Sisk P."/>
            <person name="Stolte C."/>
            <person name="Sykes S."/>
            <person name="Wortman J."/>
            <person name="Nusbaum C."/>
            <person name="Birren B."/>
        </authorList>
    </citation>
    <scope>NUCLEOTIDE SEQUENCE [LARGE SCALE GENOMIC DNA]</scope>
    <source>
        <strain evidence="9">floridensis</strain>
    </source>
</reference>
<dbReference type="GO" id="GO:0005789">
    <property type="term" value="C:endoplasmic reticulum membrane"/>
    <property type="evidence" value="ECO:0007669"/>
    <property type="project" value="TreeGrafter"/>
</dbReference>
<dbReference type="InterPro" id="IPR051136">
    <property type="entry name" value="Intracellular_Lectin-GPT"/>
</dbReference>
<name>L2GS02_VAVCU</name>
<sequence length="269" mass="30202">MLVGILLYIFPVLSFKKKIFRIQEKTSMFMPAVDDDGTSHRYDLFGDCVATTYSSASTYLKLGFNGVPSRAGIITKSPIDGKSFRIDVRLTINKGTRSDGIAFWIGKDSTYETGPVFGRKGGKGLLIAIVTKNDVPYIGISVGDHSTFSNFNRTEELTKNIFDEQFTLRITFDQVLVVSLGKGDKFKDVFKISDYELGTESFFAVSVNNSTGYSDFKLHAIRHSTIEYPVFKDLDEKRTGGGKWVWLLFLVVIAVIAFILYKKQTRKGR</sequence>
<dbReference type="SUPFAM" id="SSF49899">
    <property type="entry name" value="Concanavalin A-like lectins/glucanases"/>
    <property type="match status" value="1"/>
</dbReference>
<dbReference type="PANTHER" id="PTHR12223:SF28">
    <property type="entry name" value="LECTIN, MANNOSE BINDING 1 LIKE"/>
    <property type="match status" value="1"/>
</dbReference>
<keyword evidence="3" id="KW-0732">Signal</keyword>
<dbReference type="InParanoid" id="L2GS02"/>
<feature type="transmembrane region" description="Helical" evidence="6">
    <location>
        <begin position="244"/>
        <end position="261"/>
    </location>
</feature>
<dbReference type="EMBL" id="GL877459">
    <property type="protein sequence ID" value="ELA46167.1"/>
    <property type="molecule type" value="Genomic_DNA"/>
</dbReference>
<dbReference type="STRING" id="948595.L2GS02"/>
<dbReference type="InterPro" id="IPR013320">
    <property type="entry name" value="ConA-like_dom_sf"/>
</dbReference>
<dbReference type="Gene3D" id="2.60.120.200">
    <property type="match status" value="1"/>
</dbReference>
<keyword evidence="2 6" id="KW-0812">Transmembrane</keyword>
<evidence type="ECO:0000256" key="4">
    <source>
        <dbReference type="ARBA" id="ARBA00022989"/>
    </source>
</evidence>
<organism evidence="8 9">
    <name type="scientific">Vavraia culicis (isolate floridensis)</name>
    <name type="common">Microsporidian parasite</name>
    <dbReference type="NCBI Taxonomy" id="948595"/>
    <lineage>
        <taxon>Eukaryota</taxon>
        <taxon>Fungi</taxon>
        <taxon>Fungi incertae sedis</taxon>
        <taxon>Microsporidia</taxon>
        <taxon>Pleistophoridae</taxon>
        <taxon>Vavraia</taxon>
    </lineage>
</organism>
<dbReference type="InterPro" id="IPR005052">
    <property type="entry name" value="Lectin_leg"/>
</dbReference>
<dbReference type="Pfam" id="PF03388">
    <property type="entry name" value="Lectin_leg-like"/>
    <property type="match status" value="1"/>
</dbReference>
<keyword evidence="4 6" id="KW-1133">Transmembrane helix</keyword>
<keyword evidence="5 6" id="KW-0472">Membrane</keyword>
<evidence type="ECO:0000259" key="7">
    <source>
        <dbReference type="Pfam" id="PF03388"/>
    </source>
</evidence>
<comment type="subcellular location">
    <subcellularLocation>
        <location evidence="1">Membrane</location>
        <topology evidence="1">Single-pass type I membrane protein</topology>
    </subcellularLocation>
</comment>
<dbReference type="GO" id="GO:0006888">
    <property type="term" value="P:endoplasmic reticulum to Golgi vesicle-mediated transport"/>
    <property type="evidence" value="ECO:0007669"/>
    <property type="project" value="TreeGrafter"/>
</dbReference>
<keyword evidence="9" id="KW-1185">Reference proteome</keyword>
<dbReference type="VEuPathDB" id="MicrosporidiaDB:VCUG_02336"/>
<dbReference type="GeneID" id="19880199"/>
<dbReference type="OMA" id="FAIWITK"/>
<dbReference type="AlphaFoldDB" id="L2GS02"/>
<dbReference type="GO" id="GO:0000139">
    <property type="term" value="C:Golgi membrane"/>
    <property type="evidence" value="ECO:0007669"/>
    <property type="project" value="TreeGrafter"/>
</dbReference>
<protein>
    <recommendedName>
        <fullName evidence="7">L-type lectin-like domain-containing protein</fullName>
    </recommendedName>
</protein>
<evidence type="ECO:0000256" key="6">
    <source>
        <dbReference type="SAM" id="Phobius"/>
    </source>
</evidence>
<gene>
    <name evidence="8" type="ORF">VCUG_02336</name>
</gene>
<accession>L2GS02</accession>
<feature type="domain" description="L-type lectin-like" evidence="7">
    <location>
        <begin position="70"/>
        <end position="211"/>
    </location>
</feature>
<dbReference type="GO" id="GO:0005793">
    <property type="term" value="C:endoplasmic reticulum-Golgi intermediate compartment"/>
    <property type="evidence" value="ECO:0007669"/>
    <property type="project" value="TreeGrafter"/>
</dbReference>
<evidence type="ECO:0000256" key="2">
    <source>
        <dbReference type="ARBA" id="ARBA00022692"/>
    </source>
</evidence>
<evidence type="ECO:0000256" key="3">
    <source>
        <dbReference type="ARBA" id="ARBA00022729"/>
    </source>
</evidence>
<dbReference type="HOGENOM" id="CLU_1035113_0_0_1"/>
<dbReference type="GO" id="GO:0030134">
    <property type="term" value="C:COPII-coated ER to Golgi transport vesicle"/>
    <property type="evidence" value="ECO:0007669"/>
    <property type="project" value="TreeGrafter"/>
</dbReference>
<evidence type="ECO:0000313" key="9">
    <source>
        <dbReference type="Proteomes" id="UP000011081"/>
    </source>
</evidence>
<dbReference type="PANTHER" id="PTHR12223">
    <property type="entry name" value="VESICULAR MANNOSE-BINDING LECTIN"/>
    <property type="match status" value="1"/>
</dbReference>
<evidence type="ECO:0000256" key="1">
    <source>
        <dbReference type="ARBA" id="ARBA00004479"/>
    </source>
</evidence>
<proteinExistence type="predicted"/>